<evidence type="ECO:0000313" key="3">
    <source>
        <dbReference type="EnsemblPlants" id="AES65382"/>
    </source>
</evidence>
<dbReference type="Proteomes" id="UP000002051">
    <property type="component" value="Chromosome 2"/>
</dbReference>
<name>G7IID9_MEDTR</name>
<reference evidence="3" key="3">
    <citation type="submission" date="2015-04" db="UniProtKB">
        <authorList>
            <consortium name="EnsemblPlants"/>
        </authorList>
    </citation>
    <scope>IDENTIFICATION</scope>
    <source>
        <strain evidence="3">cv. Jemalong A17</strain>
    </source>
</reference>
<gene>
    <name evidence="2" type="ordered locus">MTR_2g038570</name>
</gene>
<feature type="compositionally biased region" description="Pro residues" evidence="1">
    <location>
        <begin position="1"/>
        <end position="10"/>
    </location>
</feature>
<evidence type="ECO:0000313" key="2">
    <source>
        <dbReference type="EMBL" id="AES65382.1"/>
    </source>
</evidence>
<dbReference type="PaxDb" id="3880-AES65382"/>
<dbReference type="HOGENOM" id="CLU_2349915_0_0_1"/>
<dbReference type="AlphaFoldDB" id="G7IID9"/>
<sequence length="97" mass="10702">MTTTIPPPPHEINNNIAPKSNSKCDSYLSRTQIFFGDAEPKITAIQEAKGLNNLGMETLINYLKSHEIYTLEDDPSRKGKSIALKSNGKTTKALQVL</sequence>
<reference evidence="2 4" key="2">
    <citation type="journal article" date="2014" name="BMC Genomics">
        <title>An improved genome release (version Mt4.0) for the model legume Medicago truncatula.</title>
        <authorList>
            <person name="Tang H."/>
            <person name="Krishnakumar V."/>
            <person name="Bidwell S."/>
            <person name="Rosen B."/>
            <person name="Chan A."/>
            <person name="Zhou S."/>
            <person name="Gentzbittel L."/>
            <person name="Childs K.L."/>
            <person name="Yandell M."/>
            <person name="Gundlach H."/>
            <person name="Mayer K.F."/>
            <person name="Schwartz D.C."/>
            <person name="Town C.D."/>
        </authorList>
    </citation>
    <scope>GENOME REANNOTATION</scope>
    <source>
        <strain evidence="3 4">cv. Jemalong A17</strain>
    </source>
</reference>
<keyword evidence="4" id="KW-1185">Reference proteome</keyword>
<protein>
    <submittedName>
        <fullName evidence="2 3">Uncharacterized protein</fullName>
    </submittedName>
</protein>
<evidence type="ECO:0000313" key="4">
    <source>
        <dbReference type="Proteomes" id="UP000002051"/>
    </source>
</evidence>
<accession>G7IID9</accession>
<proteinExistence type="predicted"/>
<evidence type="ECO:0000256" key="1">
    <source>
        <dbReference type="SAM" id="MobiDB-lite"/>
    </source>
</evidence>
<reference evidence="2 4" key="1">
    <citation type="journal article" date="2011" name="Nature">
        <title>The Medicago genome provides insight into the evolution of rhizobial symbioses.</title>
        <authorList>
            <person name="Young N.D."/>
            <person name="Debelle F."/>
            <person name="Oldroyd G.E."/>
            <person name="Geurts R."/>
            <person name="Cannon S.B."/>
            <person name="Udvardi M.K."/>
            <person name="Benedito V.A."/>
            <person name="Mayer K.F."/>
            <person name="Gouzy J."/>
            <person name="Schoof H."/>
            <person name="Van de Peer Y."/>
            <person name="Proost S."/>
            <person name="Cook D.R."/>
            <person name="Meyers B.C."/>
            <person name="Spannagl M."/>
            <person name="Cheung F."/>
            <person name="De Mita S."/>
            <person name="Krishnakumar V."/>
            <person name="Gundlach H."/>
            <person name="Zhou S."/>
            <person name="Mudge J."/>
            <person name="Bharti A.K."/>
            <person name="Murray J.D."/>
            <person name="Naoumkina M.A."/>
            <person name="Rosen B."/>
            <person name="Silverstein K.A."/>
            <person name="Tang H."/>
            <person name="Rombauts S."/>
            <person name="Zhao P.X."/>
            <person name="Zhou P."/>
            <person name="Barbe V."/>
            <person name="Bardou P."/>
            <person name="Bechner M."/>
            <person name="Bellec A."/>
            <person name="Berger A."/>
            <person name="Berges H."/>
            <person name="Bidwell S."/>
            <person name="Bisseling T."/>
            <person name="Choisne N."/>
            <person name="Couloux A."/>
            <person name="Denny R."/>
            <person name="Deshpande S."/>
            <person name="Dai X."/>
            <person name="Doyle J.J."/>
            <person name="Dudez A.M."/>
            <person name="Farmer A.D."/>
            <person name="Fouteau S."/>
            <person name="Franken C."/>
            <person name="Gibelin C."/>
            <person name="Gish J."/>
            <person name="Goldstein S."/>
            <person name="Gonzalez A.J."/>
            <person name="Green P.J."/>
            <person name="Hallab A."/>
            <person name="Hartog M."/>
            <person name="Hua A."/>
            <person name="Humphray S.J."/>
            <person name="Jeong D.H."/>
            <person name="Jing Y."/>
            <person name="Jocker A."/>
            <person name="Kenton S.M."/>
            <person name="Kim D.J."/>
            <person name="Klee K."/>
            <person name="Lai H."/>
            <person name="Lang C."/>
            <person name="Lin S."/>
            <person name="Macmil S.L."/>
            <person name="Magdelenat G."/>
            <person name="Matthews L."/>
            <person name="McCorrison J."/>
            <person name="Monaghan E.L."/>
            <person name="Mun J.H."/>
            <person name="Najar F.Z."/>
            <person name="Nicholson C."/>
            <person name="Noirot C."/>
            <person name="O'Bleness M."/>
            <person name="Paule C.R."/>
            <person name="Poulain J."/>
            <person name="Prion F."/>
            <person name="Qin B."/>
            <person name="Qu C."/>
            <person name="Retzel E.F."/>
            <person name="Riddle C."/>
            <person name="Sallet E."/>
            <person name="Samain S."/>
            <person name="Samson N."/>
            <person name="Sanders I."/>
            <person name="Saurat O."/>
            <person name="Scarpelli C."/>
            <person name="Schiex T."/>
            <person name="Segurens B."/>
            <person name="Severin A.J."/>
            <person name="Sherrier D.J."/>
            <person name="Shi R."/>
            <person name="Sims S."/>
            <person name="Singer S.R."/>
            <person name="Sinharoy S."/>
            <person name="Sterck L."/>
            <person name="Viollet A."/>
            <person name="Wang B.B."/>
            <person name="Wang K."/>
            <person name="Wang M."/>
            <person name="Wang X."/>
            <person name="Warfsmann J."/>
            <person name="Weissenbach J."/>
            <person name="White D.D."/>
            <person name="White J.D."/>
            <person name="Wiley G.B."/>
            <person name="Wincker P."/>
            <person name="Xing Y."/>
            <person name="Yang L."/>
            <person name="Yao Z."/>
            <person name="Ying F."/>
            <person name="Zhai J."/>
            <person name="Zhou L."/>
            <person name="Zuber A."/>
            <person name="Denarie J."/>
            <person name="Dixon R.A."/>
            <person name="May G.D."/>
            <person name="Schwartz D.C."/>
            <person name="Rogers J."/>
            <person name="Quetier F."/>
            <person name="Town C.D."/>
            <person name="Roe B.A."/>
        </authorList>
    </citation>
    <scope>NUCLEOTIDE SEQUENCE [LARGE SCALE GENOMIC DNA]</scope>
    <source>
        <strain evidence="2">A17</strain>
        <strain evidence="3 4">cv. Jemalong A17</strain>
    </source>
</reference>
<feature type="region of interest" description="Disordered" evidence="1">
    <location>
        <begin position="1"/>
        <end position="21"/>
    </location>
</feature>
<dbReference type="EnsemblPlants" id="AES65382">
    <property type="protein sequence ID" value="AES65382"/>
    <property type="gene ID" value="MTR_2g038570"/>
</dbReference>
<dbReference type="EMBL" id="CM001218">
    <property type="protein sequence ID" value="AES65382.1"/>
    <property type="molecule type" value="Genomic_DNA"/>
</dbReference>
<organism evidence="2 4">
    <name type="scientific">Medicago truncatula</name>
    <name type="common">Barrel medic</name>
    <name type="synonym">Medicago tribuloides</name>
    <dbReference type="NCBI Taxonomy" id="3880"/>
    <lineage>
        <taxon>Eukaryota</taxon>
        <taxon>Viridiplantae</taxon>
        <taxon>Streptophyta</taxon>
        <taxon>Embryophyta</taxon>
        <taxon>Tracheophyta</taxon>
        <taxon>Spermatophyta</taxon>
        <taxon>Magnoliopsida</taxon>
        <taxon>eudicotyledons</taxon>
        <taxon>Gunneridae</taxon>
        <taxon>Pentapetalae</taxon>
        <taxon>rosids</taxon>
        <taxon>fabids</taxon>
        <taxon>Fabales</taxon>
        <taxon>Fabaceae</taxon>
        <taxon>Papilionoideae</taxon>
        <taxon>50 kb inversion clade</taxon>
        <taxon>NPAAA clade</taxon>
        <taxon>Hologalegina</taxon>
        <taxon>IRL clade</taxon>
        <taxon>Trifolieae</taxon>
        <taxon>Medicago</taxon>
    </lineage>
</organism>